<keyword evidence="1" id="KW-0479">Metal-binding</keyword>
<keyword evidence="5" id="KW-0732">Signal</keyword>
<evidence type="ECO:0000256" key="1">
    <source>
        <dbReference type="ARBA" id="ARBA00022723"/>
    </source>
</evidence>
<dbReference type="InterPro" id="IPR003245">
    <property type="entry name" value="Phytocyanin_dom"/>
</dbReference>
<comment type="caution">
    <text evidence="7">The sequence shown here is derived from an EMBL/GenBank/DDBJ whole genome shotgun (WGS) entry which is preliminary data.</text>
</comment>
<dbReference type="EMBL" id="JAMRDG010000001">
    <property type="protein sequence ID" value="KAJ3702936.1"/>
    <property type="molecule type" value="Genomic_DNA"/>
</dbReference>
<dbReference type="FunFam" id="2.60.40.420:FF:000013">
    <property type="entry name" value="basic blue protein-like"/>
    <property type="match status" value="1"/>
</dbReference>
<dbReference type="GO" id="GO:0046872">
    <property type="term" value="F:metal ion binding"/>
    <property type="evidence" value="ECO:0007669"/>
    <property type="project" value="UniProtKB-KW"/>
</dbReference>
<dbReference type="AlphaFoldDB" id="A0AAD5ZS10"/>
<evidence type="ECO:0000259" key="6">
    <source>
        <dbReference type="PROSITE" id="PS51485"/>
    </source>
</evidence>
<dbReference type="GO" id="GO:0005886">
    <property type="term" value="C:plasma membrane"/>
    <property type="evidence" value="ECO:0007669"/>
    <property type="project" value="TreeGrafter"/>
</dbReference>
<dbReference type="InterPro" id="IPR039391">
    <property type="entry name" value="Phytocyanin-like"/>
</dbReference>
<dbReference type="Proteomes" id="UP001210211">
    <property type="component" value="Unassembled WGS sequence"/>
</dbReference>
<sequence>MGQRRGSASVKNWSLWLALLCLLIQSETNYAVVFTVGDGVGWSFSADKWSDGKNFHLGDELVFNYNPAIHNVVSVDAFGYRNCQVPAGSRVYNSGNDRVPLGRGTNYFICSFAGHCEGGMRIAIIAN</sequence>
<evidence type="ECO:0000256" key="5">
    <source>
        <dbReference type="SAM" id="SignalP"/>
    </source>
</evidence>
<feature type="domain" description="Phytocyanin" evidence="6">
    <location>
        <begin position="32"/>
        <end position="127"/>
    </location>
</feature>
<reference evidence="7 8" key="1">
    <citation type="journal article" date="2022" name="Cell">
        <title>Repeat-based holocentromeres influence genome architecture and karyotype evolution.</title>
        <authorList>
            <person name="Hofstatter P.G."/>
            <person name="Thangavel G."/>
            <person name="Lux T."/>
            <person name="Neumann P."/>
            <person name="Vondrak T."/>
            <person name="Novak P."/>
            <person name="Zhang M."/>
            <person name="Costa L."/>
            <person name="Castellani M."/>
            <person name="Scott A."/>
            <person name="Toegelov H."/>
            <person name="Fuchs J."/>
            <person name="Mata-Sucre Y."/>
            <person name="Dias Y."/>
            <person name="Vanzela A.L.L."/>
            <person name="Huettel B."/>
            <person name="Almeida C.C.S."/>
            <person name="Simkova H."/>
            <person name="Souza G."/>
            <person name="Pedrosa-Harand A."/>
            <person name="Macas J."/>
            <person name="Mayer K.F.X."/>
            <person name="Houben A."/>
            <person name="Marques A."/>
        </authorList>
    </citation>
    <scope>NUCLEOTIDE SEQUENCE [LARGE SCALE GENOMIC DNA]</scope>
    <source>
        <strain evidence="7">RhyTen1mFocal</strain>
    </source>
</reference>
<dbReference type="PANTHER" id="PTHR33021">
    <property type="entry name" value="BLUE COPPER PROTEIN"/>
    <property type="match status" value="1"/>
</dbReference>
<dbReference type="Gene3D" id="2.60.40.420">
    <property type="entry name" value="Cupredoxins - blue copper proteins"/>
    <property type="match status" value="1"/>
</dbReference>
<proteinExistence type="predicted"/>
<evidence type="ECO:0000256" key="4">
    <source>
        <dbReference type="ARBA" id="ARBA00082491"/>
    </source>
</evidence>
<dbReference type="InterPro" id="IPR041844">
    <property type="entry name" value="Plantacyanin"/>
</dbReference>
<organism evidence="7 8">
    <name type="scientific">Rhynchospora tenuis</name>
    <dbReference type="NCBI Taxonomy" id="198213"/>
    <lineage>
        <taxon>Eukaryota</taxon>
        <taxon>Viridiplantae</taxon>
        <taxon>Streptophyta</taxon>
        <taxon>Embryophyta</taxon>
        <taxon>Tracheophyta</taxon>
        <taxon>Spermatophyta</taxon>
        <taxon>Magnoliopsida</taxon>
        <taxon>Liliopsida</taxon>
        <taxon>Poales</taxon>
        <taxon>Cyperaceae</taxon>
        <taxon>Cyperoideae</taxon>
        <taxon>Rhynchosporeae</taxon>
        <taxon>Rhynchospora</taxon>
    </lineage>
</organism>
<dbReference type="GO" id="GO:0009055">
    <property type="term" value="F:electron transfer activity"/>
    <property type="evidence" value="ECO:0007669"/>
    <property type="project" value="InterPro"/>
</dbReference>
<dbReference type="InterPro" id="IPR008972">
    <property type="entry name" value="Cupredoxin"/>
</dbReference>
<dbReference type="SUPFAM" id="SSF49503">
    <property type="entry name" value="Cupredoxins"/>
    <property type="match status" value="1"/>
</dbReference>
<protein>
    <recommendedName>
        <fullName evidence="4">Plantacyanin</fullName>
    </recommendedName>
</protein>
<dbReference type="CDD" id="cd11013">
    <property type="entry name" value="Plantacyanin"/>
    <property type="match status" value="1"/>
</dbReference>
<evidence type="ECO:0000256" key="2">
    <source>
        <dbReference type="ARBA" id="ARBA00023008"/>
    </source>
</evidence>
<feature type="signal peptide" evidence="5">
    <location>
        <begin position="1"/>
        <end position="31"/>
    </location>
</feature>
<gene>
    <name evidence="7" type="ORF">LUZ61_006641</name>
</gene>
<evidence type="ECO:0000256" key="3">
    <source>
        <dbReference type="ARBA" id="ARBA00023157"/>
    </source>
</evidence>
<dbReference type="Pfam" id="PF02298">
    <property type="entry name" value="Cu_bind_like"/>
    <property type="match status" value="1"/>
</dbReference>
<evidence type="ECO:0000313" key="7">
    <source>
        <dbReference type="EMBL" id="KAJ3702936.1"/>
    </source>
</evidence>
<keyword evidence="8" id="KW-1185">Reference proteome</keyword>
<accession>A0AAD5ZS10</accession>
<evidence type="ECO:0000313" key="8">
    <source>
        <dbReference type="Proteomes" id="UP001210211"/>
    </source>
</evidence>
<keyword evidence="3" id="KW-1015">Disulfide bond</keyword>
<dbReference type="PANTHER" id="PTHR33021:SF9">
    <property type="entry name" value="PUTATIVE, EXPRESSED-RELATED"/>
    <property type="match status" value="1"/>
</dbReference>
<keyword evidence="2" id="KW-0186">Copper</keyword>
<dbReference type="PROSITE" id="PS51485">
    <property type="entry name" value="PHYTOCYANIN"/>
    <property type="match status" value="1"/>
</dbReference>
<name>A0AAD5ZS10_9POAL</name>
<feature type="chain" id="PRO_5041991357" description="Plantacyanin" evidence="5">
    <location>
        <begin position="32"/>
        <end position="127"/>
    </location>
</feature>